<dbReference type="PATRIC" id="fig|28087.4.peg.3595"/>
<sequence>MTTDKIELLIDKTMRKSFYYQYSDEQQTYSTIPSGGELDSDKLRQKDPKFWVSRSLNEKSIPKTLIINDFFLSCRSQNEVEQLKKILIELINQNFPIFLWQKGSLVPLNQDNLSQLDNNEILESITKAYPDSIIKLAVQNHRLTKNSILLLDDYWVSQLLENNKKPLERAIYASLWKKLDDSSKIEALEILAKSSPQLTQFIDDIFPEDDEVIPPRQMDLNRVKRYKIITIQAGENNLESISNDMLAKKIEVNFARRCNEFLSPILSFSDQIRSLNFSGSPITGTQLSQLLSKTPNVETLVLKNCNKLGEADDFSSLLPKSLINIRSLDLSGTSITAAQLSQLLLAAPNLETLNLSKCRIIGAQTQLYLPPQCLAKLKYLDLEESYVTAKQELLLAAPNLETLNLSWSGKLQLTGSLSSQPECLSKLKSLILRYSFISKEELNELVRAAPNLEKLDLFRFDKLDLTNLLSIQSGLTHLKSFYVDDRFTEEHFEQLVRIAPNIQLEDVKILYLEADPNGSEKFLSDCTDNSDRATAPEDPHFNVKEFLTFIPKKSEEFSFPTSFSGNHQGMIVAKFSQYLMNKTPNQHRNLVQAIQDGMCVALSTYFIHNPSDFNAFFERVVTWDPINTPNPPKELENDFNQLIDYVNRVQLKQHRTSISLGKKWVEALIEQVKQPIVLHNPWHAIALEPPAPPLKTTWTVYDPNYINGPKNVSDKDLKKTIKLALGSANLTVESHVIKPNTPLSLSKHFLSTGGLLTLCEVQNRDNILSQCKNVQFSVEELSDGLFLRDTNGIPAWFWGINHHSPELRVFTKQLLKEYKQSYCNGDNLSFEQSLKESIDHLSQEQMHKIKKSPSATNWIAQLVSDSTPGKAAQDNLSKHIKTQTQSQKQLEQWCVDYLQSQSTPTHEYTDLTQYCKEVLSAKNNTLISCNTDKKTQMLQLEVFQKAKVSGHPVYLIDSPEDLLCSVDYINENGKLQKGPGGPLYHFLKENKDKNPTLLINYDRFKDSDFVRFNSLLDPDPTIDGVVFSHLFRDSVPNTLEQGKTQFRVIGFRNSANPDCYNESDFTSRMQNKLSAFKDLPPVPQLENPLDHDVGNKTVINLFHSPYWKTELLGQWVPDRDGFRFKEGLLEKALKSDPIPQTLVINNGLESNAEYQAFWQKAIVLGSIQHQGKNIVLPDNLKLLHQTGYNWNKLNETSLTCYSGQGSGEVINPSRFNNLFKRYICDNGQLVEQKGLIEEAAQRQGKELTLTISRALSEDQWAKLLTQANEAKLKLTVYLAKGVSLPERLLSPIHNIKETPVVDARDRFYPVSYSKEVTQNQIKQFNNPLVIDASEAQASDLIKRLTLKDTKTGSLVFQEKEGALIKALKENQVVILKGQIPAPLMDELHALLHERRNDPNATGNLILMPTTLNPKSDLSDFHTLSNNPLKQISAQTFMQDRIDACNSVLKNNPYVFLSGLSGVGKTSFIESEFCGRDKHKLHFTLEEWLKAKDSGSDEHYQILFIDEANIGQRDFSEFQDLFNTPPSLLYKGNVHVLSPRHKVVFAGNPLSYGEGRTLPSLFQEHGNAVVFTPLPNSVIKERILNPIFEGSSLEKEVIESIQQHLLEVYTTLCRYSDTKILISPRELQMMALLTRSYCEHQEKTDQNANPKEAVKHFSYKLALPLVPQEHQQDFKQNFKPLTTLKQLINPSEPSCHSSFCITTSRLPIEQSINQLFLLRQQRRNEILSANPAQLYGGLGGLVLEGNPGVGKSEFLIHLLRSWGLKECSLSHKESPDTQDGPSNHFYRIPAEYSIKQKKDLLRKAFHEGAVVIMDEINSSPMMEQFLNHLLMGKDDAGEYPRQPGFILLGTQNPATLSGRRQASEALNRRLQTIQMPEYPVSELAQILQTKNIIKEEAEILGQQWNKKYQTALATHQKPPTFRDLINMAGYWREISDRNNKLVDKHKIREDIPEKAKVVGIEDKAYKLSLMSIKHPSNLESFKTQGNSITSPHYGKIWNDYLIKEENAALIKSSQRFKNFKDRYISTKNIENKEEVEKDTLVLKK</sequence>
<evidence type="ECO:0000313" key="3">
    <source>
        <dbReference type="Proteomes" id="UP000054621"/>
    </source>
</evidence>
<dbReference type="InterPro" id="IPR055357">
    <property type="entry name" value="LRR_At1g61320_AtMIF1"/>
</dbReference>
<dbReference type="EMBL" id="LNYV01000037">
    <property type="protein sequence ID" value="KTD54533.1"/>
    <property type="molecule type" value="Genomic_DNA"/>
</dbReference>
<dbReference type="PANTHER" id="PTHR12904">
    <property type="match status" value="1"/>
</dbReference>
<feature type="domain" description="AAA+ ATPase" evidence="1">
    <location>
        <begin position="1736"/>
        <end position="1875"/>
    </location>
</feature>
<name>A0A0W0YCC6_9GAMM</name>
<dbReference type="SUPFAM" id="SSF52047">
    <property type="entry name" value="RNI-like"/>
    <property type="match status" value="1"/>
</dbReference>
<accession>A0A0W0YCC6</accession>
<dbReference type="PANTHER" id="PTHR12904:SF23">
    <property type="entry name" value="PROTEIN ZER-1 HOMOLOG"/>
    <property type="match status" value="1"/>
</dbReference>
<dbReference type="STRING" id="28087.Lsai_3355"/>
<proteinExistence type="predicted"/>
<dbReference type="Gene3D" id="3.40.50.300">
    <property type="entry name" value="P-loop containing nucleotide triphosphate hydrolases"/>
    <property type="match status" value="1"/>
</dbReference>
<dbReference type="InterPro" id="IPR003593">
    <property type="entry name" value="AAA+_ATPase"/>
</dbReference>
<dbReference type="InterPro" id="IPR032675">
    <property type="entry name" value="LRR_dom_sf"/>
</dbReference>
<dbReference type="Gene3D" id="3.80.10.10">
    <property type="entry name" value="Ribonuclease Inhibitor"/>
    <property type="match status" value="1"/>
</dbReference>
<dbReference type="SMART" id="SM00382">
    <property type="entry name" value="AAA"/>
    <property type="match status" value="1"/>
</dbReference>
<reference evidence="2 3" key="1">
    <citation type="submission" date="2015-11" db="EMBL/GenBank/DDBJ databases">
        <title>Genomic analysis of 38 Legionella species identifies large and diverse effector repertoires.</title>
        <authorList>
            <person name="Burstein D."/>
            <person name="Amaro F."/>
            <person name="Zusman T."/>
            <person name="Lifshitz Z."/>
            <person name="Cohen O."/>
            <person name="Gilbert J.A."/>
            <person name="Pupko T."/>
            <person name="Shuman H.A."/>
            <person name="Segal G."/>
        </authorList>
    </citation>
    <scope>NUCLEOTIDE SEQUENCE [LARGE SCALE GENOMIC DNA]</scope>
    <source>
        <strain evidence="2 3">Mt.St.Helens-4</strain>
    </source>
</reference>
<dbReference type="Proteomes" id="UP000054621">
    <property type="component" value="Unassembled WGS sequence"/>
</dbReference>
<evidence type="ECO:0000259" key="1">
    <source>
        <dbReference type="SMART" id="SM00382"/>
    </source>
</evidence>
<organism evidence="2 3">
    <name type="scientific">Legionella sainthelensi</name>
    <dbReference type="NCBI Taxonomy" id="28087"/>
    <lineage>
        <taxon>Bacteria</taxon>
        <taxon>Pseudomonadati</taxon>
        <taxon>Pseudomonadota</taxon>
        <taxon>Gammaproteobacteria</taxon>
        <taxon>Legionellales</taxon>
        <taxon>Legionellaceae</taxon>
        <taxon>Legionella</taxon>
    </lineage>
</organism>
<dbReference type="InterPro" id="IPR051341">
    <property type="entry name" value="Zyg-11_UBL_adapter"/>
</dbReference>
<dbReference type="Pfam" id="PF23622">
    <property type="entry name" value="LRR_At1g61320_AtMIF1"/>
    <property type="match status" value="1"/>
</dbReference>
<protein>
    <submittedName>
        <fullName evidence="2">AAA domain (Dynein-related subfamily)</fullName>
    </submittedName>
</protein>
<dbReference type="eggNOG" id="COG2256">
    <property type="taxonomic scope" value="Bacteria"/>
</dbReference>
<dbReference type="RefSeq" id="WP_027269700.1">
    <property type="nucleotide sequence ID" value="NZ_CAAAJE010000004.1"/>
</dbReference>
<dbReference type="OrthoDB" id="5648839at2"/>
<dbReference type="SUPFAM" id="SSF52540">
    <property type="entry name" value="P-loop containing nucleoside triphosphate hydrolases"/>
    <property type="match status" value="2"/>
</dbReference>
<dbReference type="InterPro" id="IPR027417">
    <property type="entry name" value="P-loop_NTPase"/>
</dbReference>
<comment type="caution">
    <text evidence="2">The sequence shown here is derived from an EMBL/GenBank/DDBJ whole genome shotgun (WGS) entry which is preliminary data.</text>
</comment>
<gene>
    <name evidence="2" type="ORF">Lsai_3355</name>
</gene>
<evidence type="ECO:0000313" key="2">
    <source>
        <dbReference type="EMBL" id="KTD54533.1"/>
    </source>
</evidence>